<dbReference type="AlphaFoldDB" id="A0A2R5GGZ8"/>
<name>A0A2R5GGZ8_9STRA</name>
<feature type="transmembrane region" description="Helical" evidence="1">
    <location>
        <begin position="29"/>
        <end position="46"/>
    </location>
</feature>
<organism evidence="2 3">
    <name type="scientific">Hondaea fermentalgiana</name>
    <dbReference type="NCBI Taxonomy" id="2315210"/>
    <lineage>
        <taxon>Eukaryota</taxon>
        <taxon>Sar</taxon>
        <taxon>Stramenopiles</taxon>
        <taxon>Bigyra</taxon>
        <taxon>Labyrinthulomycetes</taxon>
        <taxon>Thraustochytrida</taxon>
        <taxon>Thraustochytriidae</taxon>
        <taxon>Hondaea</taxon>
    </lineage>
</organism>
<keyword evidence="3" id="KW-1185">Reference proteome</keyword>
<keyword evidence="1" id="KW-0812">Transmembrane</keyword>
<accession>A0A2R5GGZ8</accession>
<protein>
    <submittedName>
        <fullName evidence="2">Uncharacterized protein</fullName>
    </submittedName>
</protein>
<keyword evidence="1" id="KW-1133">Transmembrane helix</keyword>
<dbReference type="OrthoDB" id="443651at2759"/>
<proteinExistence type="predicted"/>
<dbReference type="InParanoid" id="A0A2R5GGZ8"/>
<reference evidence="2 3" key="1">
    <citation type="submission" date="2017-12" db="EMBL/GenBank/DDBJ databases">
        <title>Sequencing, de novo assembly and annotation of complete genome of a new Thraustochytrid species, strain FCC1311.</title>
        <authorList>
            <person name="Sedici K."/>
            <person name="Godart F."/>
            <person name="Aiese Cigliano R."/>
            <person name="Sanseverino W."/>
            <person name="Barakat M."/>
            <person name="Ortet P."/>
            <person name="Marechal E."/>
            <person name="Cagnac O."/>
            <person name="Amato A."/>
        </authorList>
    </citation>
    <scope>NUCLEOTIDE SEQUENCE [LARGE SCALE GENOMIC DNA]</scope>
</reference>
<feature type="transmembrane region" description="Helical" evidence="1">
    <location>
        <begin position="102"/>
        <end position="122"/>
    </location>
</feature>
<dbReference type="EMBL" id="BEYU01000071">
    <property type="protein sequence ID" value="GBG30150.1"/>
    <property type="molecule type" value="Genomic_DNA"/>
</dbReference>
<evidence type="ECO:0000313" key="2">
    <source>
        <dbReference type="EMBL" id="GBG30150.1"/>
    </source>
</evidence>
<gene>
    <name evidence="2" type="ORF">FCC1311_063702</name>
</gene>
<feature type="transmembrane region" description="Helical" evidence="1">
    <location>
        <begin position="143"/>
        <end position="168"/>
    </location>
</feature>
<keyword evidence="1" id="KW-0472">Membrane</keyword>
<evidence type="ECO:0000256" key="1">
    <source>
        <dbReference type="SAM" id="Phobius"/>
    </source>
</evidence>
<feature type="transmembrane region" description="Helical" evidence="1">
    <location>
        <begin position="67"/>
        <end position="87"/>
    </location>
</feature>
<dbReference type="Proteomes" id="UP000241890">
    <property type="component" value="Unassembled WGS sequence"/>
</dbReference>
<feature type="transmembrane region" description="Helical" evidence="1">
    <location>
        <begin position="188"/>
        <end position="210"/>
    </location>
</feature>
<sequence>MGGAVLGTCVSVLVNHAMLEISTNGLFSAIFGCSLIFMGTLILYRVNALSWQGSAGHPAAKKTMSTYFVMIFACLVVVAGLFCFMLEKNWFRGISAGIKVPMYMLLGVALWFALTFSIMDLFNFSGQYCVAKLSRGRRLWQPLVSTPVQIAVVLVVAVLLGLFFGVVFGTLDVEDDISKENARTAQDFHYTLPVGALACALVGAINQVFLRPGAGGGLARDGLDETYVPRGKAAFDDGI</sequence>
<evidence type="ECO:0000313" key="3">
    <source>
        <dbReference type="Proteomes" id="UP000241890"/>
    </source>
</evidence>
<comment type="caution">
    <text evidence="2">The sequence shown here is derived from an EMBL/GenBank/DDBJ whole genome shotgun (WGS) entry which is preliminary data.</text>
</comment>